<comment type="caution">
    <text evidence="1">The sequence shown here is derived from an EMBL/GenBank/DDBJ whole genome shotgun (WGS) entry which is preliminary data.</text>
</comment>
<dbReference type="EMBL" id="BASZ01000001">
    <property type="protein sequence ID" value="GAD47325.1"/>
    <property type="molecule type" value="Genomic_DNA"/>
</dbReference>
<organism evidence="1 2">
    <name type="scientific">Caenibius tardaugens NBRC 16725</name>
    <dbReference type="NCBI Taxonomy" id="1219035"/>
    <lineage>
        <taxon>Bacteria</taxon>
        <taxon>Pseudomonadati</taxon>
        <taxon>Pseudomonadota</taxon>
        <taxon>Alphaproteobacteria</taxon>
        <taxon>Sphingomonadales</taxon>
        <taxon>Erythrobacteraceae</taxon>
        <taxon>Caenibius</taxon>
    </lineage>
</organism>
<evidence type="ECO:0000313" key="2">
    <source>
        <dbReference type="Proteomes" id="UP000016568"/>
    </source>
</evidence>
<sequence>MQPEQSLQAITRIEAALERLEAASKRAPDTQDADLVRRHEALRQNVRLTLSELDVLIGALEK</sequence>
<dbReference type="KEGG" id="ntd:EGO55_16700"/>
<keyword evidence="2" id="KW-1185">Reference proteome</keyword>
<protein>
    <submittedName>
        <fullName evidence="1">Uncharacterized protein</fullName>
    </submittedName>
</protein>
<gene>
    <name evidence="1" type="ORF">NT2_01_00930</name>
</gene>
<accession>U2YH37</accession>
<evidence type="ECO:0000313" key="1">
    <source>
        <dbReference type="EMBL" id="GAD47325.1"/>
    </source>
</evidence>
<dbReference type="AlphaFoldDB" id="U2YH37"/>
<name>U2YH37_9SPHN</name>
<proteinExistence type="predicted"/>
<reference evidence="1 2" key="1">
    <citation type="submission" date="2013-09" db="EMBL/GenBank/DDBJ databases">
        <title>Whole genome shotgun sequence of Novosphingobium tardaugens NBRC 16725.</title>
        <authorList>
            <person name="Isaki S."/>
            <person name="Hosoyama A."/>
            <person name="Tsuchikane K."/>
            <person name="Katsumata H."/>
            <person name="Ando Y."/>
            <person name="Yamazaki S."/>
            <person name="Fujita N."/>
        </authorList>
    </citation>
    <scope>NUCLEOTIDE SEQUENCE [LARGE SCALE GENOMIC DNA]</scope>
    <source>
        <strain evidence="1 2">NBRC 16725</strain>
    </source>
</reference>
<dbReference type="Proteomes" id="UP000016568">
    <property type="component" value="Unassembled WGS sequence"/>
</dbReference>
<dbReference type="RefSeq" id="WP_021688232.1">
    <property type="nucleotide sequence ID" value="NZ_BASZ01000001.1"/>
</dbReference>